<dbReference type="InterPro" id="IPR013324">
    <property type="entry name" value="RNA_pol_sigma_r3/r4-like"/>
</dbReference>
<dbReference type="Pfam" id="PF04542">
    <property type="entry name" value="Sigma70_r2"/>
    <property type="match status" value="1"/>
</dbReference>
<evidence type="ECO:0000256" key="3">
    <source>
        <dbReference type="ARBA" id="ARBA00023082"/>
    </source>
</evidence>
<dbReference type="GO" id="GO:0016987">
    <property type="term" value="F:sigma factor activity"/>
    <property type="evidence" value="ECO:0007669"/>
    <property type="project" value="UniProtKB-KW"/>
</dbReference>
<dbReference type="PANTHER" id="PTHR43133:SF60">
    <property type="entry name" value="RNA POLYMERASE SIGMA FACTOR SIGV"/>
    <property type="match status" value="1"/>
</dbReference>
<keyword evidence="2" id="KW-0805">Transcription regulation</keyword>
<dbReference type="PANTHER" id="PTHR43133">
    <property type="entry name" value="RNA POLYMERASE ECF-TYPE SIGMA FACTO"/>
    <property type="match status" value="1"/>
</dbReference>
<dbReference type="RefSeq" id="WP_031577348.1">
    <property type="nucleotide sequence ID" value="NZ_FNDZ01000009.1"/>
</dbReference>
<dbReference type="InterPro" id="IPR007627">
    <property type="entry name" value="RNA_pol_sigma70_r2"/>
</dbReference>
<evidence type="ECO:0000313" key="8">
    <source>
        <dbReference type="Proteomes" id="UP000183255"/>
    </source>
</evidence>
<dbReference type="InterPro" id="IPR013325">
    <property type="entry name" value="RNA_pol_sigma_r2"/>
</dbReference>
<dbReference type="Proteomes" id="UP000183255">
    <property type="component" value="Unassembled WGS sequence"/>
</dbReference>
<dbReference type="InterPro" id="IPR013249">
    <property type="entry name" value="RNA_pol_sigma70_r4_t2"/>
</dbReference>
<gene>
    <name evidence="7" type="ORF">SAMN05421804_10941</name>
</gene>
<dbReference type="InterPro" id="IPR036388">
    <property type="entry name" value="WH-like_DNA-bd_sf"/>
</dbReference>
<dbReference type="SUPFAM" id="SSF88946">
    <property type="entry name" value="Sigma2 domain of RNA polymerase sigma factors"/>
    <property type="match status" value="1"/>
</dbReference>
<dbReference type="Pfam" id="PF08281">
    <property type="entry name" value="Sigma70_r4_2"/>
    <property type="match status" value="1"/>
</dbReference>
<protein>
    <submittedName>
        <fullName evidence="7">RNA polymerase sigma-70 factor, ECF subfamily</fullName>
    </submittedName>
</protein>
<evidence type="ECO:0000313" key="7">
    <source>
        <dbReference type="EMBL" id="SDJ18885.1"/>
    </source>
</evidence>
<feature type="domain" description="RNA polymerase sigma factor 70 region 4 type 2" evidence="6">
    <location>
        <begin position="102"/>
        <end position="153"/>
    </location>
</feature>
<feature type="domain" description="RNA polymerase sigma-70 region 2" evidence="5">
    <location>
        <begin position="6"/>
        <end position="71"/>
    </location>
</feature>
<evidence type="ECO:0000259" key="6">
    <source>
        <dbReference type="Pfam" id="PF08281"/>
    </source>
</evidence>
<dbReference type="InterPro" id="IPR039425">
    <property type="entry name" value="RNA_pol_sigma-70-like"/>
</dbReference>
<dbReference type="EMBL" id="FNDZ01000009">
    <property type="protein sequence ID" value="SDJ18885.1"/>
    <property type="molecule type" value="Genomic_DNA"/>
</dbReference>
<dbReference type="InterPro" id="IPR014284">
    <property type="entry name" value="RNA_pol_sigma-70_dom"/>
</dbReference>
<evidence type="ECO:0000256" key="2">
    <source>
        <dbReference type="ARBA" id="ARBA00023015"/>
    </source>
</evidence>
<sequence>MLDAYIEKYGKRLYGLCRTLCTNKDDAEDLYQETWLKVHRKLHQYNQEFEFQGWLTKICVNTYKDQYRKKKISLLFDYFSSQEEKDLILNSAQEEKKEDFSDLHAAVHALPDKLKMTVILFYFQDLSLTETTKVLDIPEGTVKSRLSKARALLKEKMLHELEF</sequence>
<proteinExistence type="inferred from homology"/>
<evidence type="ECO:0000256" key="4">
    <source>
        <dbReference type="ARBA" id="ARBA00023163"/>
    </source>
</evidence>
<keyword evidence="3" id="KW-0731">Sigma factor</keyword>
<organism evidence="7 8">
    <name type="scientific">Proteiniclasticum ruminis</name>
    <dbReference type="NCBI Taxonomy" id="398199"/>
    <lineage>
        <taxon>Bacteria</taxon>
        <taxon>Bacillati</taxon>
        <taxon>Bacillota</taxon>
        <taxon>Clostridia</taxon>
        <taxon>Eubacteriales</taxon>
        <taxon>Clostridiaceae</taxon>
        <taxon>Proteiniclasticum</taxon>
    </lineage>
</organism>
<evidence type="ECO:0000259" key="5">
    <source>
        <dbReference type="Pfam" id="PF04542"/>
    </source>
</evidence>
<dbReference type="SUPFAM" id="SSF88659">
    <property type="entry name" value="Sigma3 and sigma4 domains of RNA polymerase sigma factors"/>
    <property type="match status" value="1"/>
</dbReference>
<evidence type="ECO:0000256" key="1">
    <source>
        <dbReference type="ARBA" id="ARBA00010641"/>
    </source>
</evidence>
<dbReference type="NCBIfam" id="TIGR02937">
    <property type="entry name" value="sigma70-ECF"/>
    <property type="match status" value="1"/>
</dbReference>
<dbReference type="CDD" id="cd06171">
    <property type="entry name" value="Sigma70_r4"/>
    <property type="match status" value="1"/>
</dbReference>
<accession>A0A1G8RQV3</accession>
<name>A0A1G8RQV3_9CLOT</name>
<reference evidence="7 8" key="1">
    <citation type="submission" date="2016-10" db="EMBL/GenBank/DDBJ databases">
        <authorList>
            <person name="de Groot N.N."/>
        </authorList>
    </citation>
    <scope>NUCLEOTIDE SEQUENCE [LARGE SCALE GENOMIC DNA]</scope>
    <source>
        <strain evidence="7 8">CGMCC 1.5058</strain>
    </source>
</reference>
<dbReference type="Gene3D" id="1.10.10.10">
    <property type="entry name" value="Winged helix-like DNA-binding domain superfamily/Winged helix DNA-binding domain"/>
    <property type="match status" value="1"/>
</dbReference>
<dbReference type="Gene3D" id="1.10.1740.10">
    <property type="match status" value="1"/>
</dbReference>
<dbReference type="AlphaFoldDB" id="A0A1G8RQV3"/>
<dbReference type="GO" id="GO:0006352">
    <property type="term" value="P:DNA-templated transcription initiation"/>
    <property type="evidence" value="ECO:0007669"/>
    <property type="project" value="InterPro"/>
</dbReference>
<dbReference type="GO" id="GO:0003677">
    <property type="term" value="F:DNA binding"/>
    <property type="evidence" value="ECO:0007669"/>
    <property type="project" value="InterPro"/>
</dbReference>
<comment type="similarity">
    <text evidence="1">Belongs to the sigma-70 factor family. ECF subfamily.</text>
</comment>
<keyword evidence="4" id="KW-0804">Transcription</keyword>